<protein>
    <submittedName>
        <fullName evidence="2">SCP-2 sterol transfer family protein</fullName>
    </submittedName>
</protein>
<dbReference type="InterPro" id="IPR036527">
    <property type="entry name" value="SCP2_sterol-bd_dom_sf"/>
</dbReference>
<accession>A0A1Y5S6N2</accession>
<sequence length="95" mass="10240">MSEFIEKVVNGFNKNLGGKEIDASFKFVFPEGTVLVDQSGAREEDGPADCTLTMKSETFIGLIKGEVNPAKAFMLGKIKISGNVMQARKLGELLG</sequence>
<dbReference type="OrthoDB" id="9809312at2"/>
<dbReference type="Proteomes" id="UP000193409">
    <property type="component" value="Unassembled WGS sequence"/>
</dbReference>
<evidence type="ECO:0000313" key="3">
    <source>
        <dbReference type="Proteomes" id="UP000193409"/>
    </source>
</evidence>
<name>A0A1Y5S6N2_9RHOB</name>
<dbReference type="GO" id="GO:0005829">
    <property type="term" value="C:cytosol"/>
    <property type="evidence" value="ECO:0007669"/>
    <property type="project" value="TreeGrafter"/>
</dbReference>
<reference evidence="2 3" key="1">
    <citation type="submission" date="2017-03" db="EMBL/GenBank/DDBJ databases">
        <authorList>
            <person name="Afonso C.L."/>
            <person name="Miller P.J."/>
            <person name="Scott M.A."/>
            <person name="Spackman E."/>
            <person name="Goraichik I."/>
            <person name="Dimitrov K.M."/>
            <person name="Suarez D.L."/>
            <person name="Swayne D.E."/>
        </authorList>
    </citation>
    <scope>NUCLEOTIDE SEQUENCE [LARGE SCALE GENOMIC DNA]</scope>
    <source>
        <strain evidence="2 3">CECT 7680</strain>
    </source>
</reference>
<organism evidence="2 3">
    <name type="scientific">Pseudoruegeria aquimaris</name>
    <dbReference type="NCBI Taxonomy" id="393663"/>
    <lineage>
        <taxon>Bacteria</taxon>
        <taxon>Pseudomonadati</taxon>
        <taxon>Pseudomonadota</taxon>
        <taxon>Alphaproteobacteria</taxon>
        <taxon>Rhodobacterales</taxon>
        <taxon>Roseobacteraceae</taxon>
        <taxon>Pseudoruegeria</taxon>
    </lineage>
</organism>
<dbReference type="SUPFAM" id="SSF55718">
    <property type="entry name" value="SCP-like"/>
    <property type="match status" value="1"/>
</dbReference>
<proteinExistence type="predicted"/>
<dbReference type="RefSeq" id="WP_085868135.1">
    <property type="nucleotide sequence ID" value="NZ_FWFQ01000009.1"/>
</dbReference>
<evidence type="ECO:0000259" key="1">
    <source>
        <dbReference type="Pfam" id="PF02036"/>
    </source>
</evidence>
<dbReference type="AlphaFoldDB" id="A0A1Y5S6N2"/>
<dbReference type="PANTHER" id="PTHR10094:SF25">
    <property type="entry name" value="SCP2 STEROL-BINDING DOMAIN-CONTAINING PROTEIN 1"/>
    <property type="match status" value="1"/>
</dbReference>
<dbReference type="PANTHER" id="PTHR10094">
    <property type="entry name" value="STEROL CARRIER PROTEIN 2 SCP-2 FAMILY PROTEIN"/>
    <property type="match status" value="1"/>
</dbReference>
<dbReference type="EMBL" id="FWFQ01000009">
    <property type="protein sequence ID" value="SLN33707.1"/>
    <property type="molecule type" value="Genomic_DNA"/>
</dbReference>
<feature type="domain" description="SCP2" evidence="1">
    <location>
        <begin position="15"/>
        <end position="94"/>
    </location>
</feature>
<keyword evidence="3" id="KW-1185">Reference proteome</keyword>
<dbReference type="Pfam" id="PF02036">
    <property type="entry name" value="SCP2"/>
    <property type="match status" value="1"/>
</dbReference>
<gene>
    <name evidence="2" type="ORF">PSA7680_01585</name>
</gene>
<dbReference type="Gene3D" id="3.30.1050.10">
    <property type="entry name" value="SCP2 sterol-binding domain"/>
    <property type="match status" value="1"/>
</dbReference>
<evidence type="ECO:0000313" key="2">
    <source>
        <dbReference type="EMBL" id="SLN33707.1"/>
    </source>
</evidence>
<dbReference type="InterPro" id="IPR003033">
    <property type="entry name" value="SCP2_sterol-bd_dom"/>
</dbReference>